<dbReference type="PANTHER" id="PTHR11097">
    <property type="entry name" value="EXOSOME COMPLEX EXONUCLEASE RIBOSOMAL RNA PROCESSING PROTEIN"/>
    <property type="match status" value="1"/>
</dbReference>
<gene>
    <name evidence="11" type="ORF">MSYG_2444</name>
</gene>
<keyword evidence="8" id="KW-0539">Nucleus</keyword>
<accession>A0A1M8A6K9</accession>
<evidence type="ECO:0000256" key="3">
    <source>
        <dbReference type="ARBA" id="ARBA00006678"/>
    </source>
</evidence>
<reference evidence="12" key="1">
    <citation type="journal article" date="2017" name="Nucleic Acids Res.">
        <title>Proteogenomics produces comprehensive and highly accurate protein-coding gene annotation in a complete genome assembly of Malassezia sympodialis.</title>
        <authorList>
            <person name="Zhu Y."/>
            <person name="Engstroem P.G."/>
            <person name="Tellgren-Roth C."/>
            <person name="Baudo C.D."/>
            <person name="Kennell J.C."/>
            <person name="Sun S."/>
            <person name="Billmyre R.B."/>
            <person name="Schroeder M.S."/>
            <person name="Andersson A."/>
            <person name="Holm T."/>
            <person name="Sigurgeirsson B."/>
            <person name="Wu G."/>
            <person name="Sankaranarayanan S.R."/>
            <person name="Siddharthan R."/>
            <person name="Sanyal K."/>
            <person name="Lundeberg J."/>
            <person name="Nystedt B."/>
            <person name="Boekhout T."/>
            <person name="Dawson T.L. Jr."/>
            <person name="Heitman J."/>
            <person name="Scheynius A."/>
            <person name="Lehtioe J."/>
        </authorList>
    </citation>
    <scope>NUCLEOTIDE SEQUENCE [LARGE SCALE GENOMIC DNA]</scope>
    <source>
        <strain evidence="12">ATCC 42132</strain>
    </source>
</reference>
<evidence type="ECO:0000256" key="6">
    <source>
        <dbReference type="ARBA" id="ARBA00022835"/>
    </source>
</evidence>
<dbReference type="GO" id="GO:0071038">
    <property type="term" value="P:TRAMP-dependent tRNA surveillance pathway"/>
    <property type="evidence" value="ECO:0007669"/>
    <property type="project" value="TreeGrafter"/>
</dbReference>
<dbReference type="AlphaFoldDB" id="A0A1M8A6K9"/>
<dbReference type="InterPro" id="IPR020568">
    <property type="entry name" value="Ribosomal_Su5_D2-typ_SF"/>
</dbReference>
<dbReference type="OMA" id="EIKAFWV"/>
<comment type="similarity">
    <text evidence="3">Belongs to the RNase PH family.</text>
</comment>
<dbReference type="Proteomes" id="UP000186303">
    <property type="component" value="Chromosome 3"/>
</dbReference>
<name>A0A1M8A6K9_MALS4</name>
<evidence type="ECO:0000256" key="1">
    <source>
        <dbReference type="ARBA" id="ARBA00004496"/>
    </source>
</evidence>
<dbReference type="EMBL" id="LT671823">
    <property type="protein sequence ID" value="SHO78102.1"/>
    <property type="molecule type" value="Genomic_DNA"/>
</dbReference>
<keyword evidence="6" id="KW-0271">Exosome</keyword>
<evidence type="ECO:0000256" key="8">
    <source>
        <dbReference type="ARBA" id="ARBA00023242"/>
    </source>
</evidence>
<dbReference type="SUPFAM" id="SSF55666">
    <property type="entry name" value="Ribonuclease PH domain 2-like"/>
    <property type="match status" value="1"/>
</dbReference>
<evidence type="ECO:0000259" key="10">
    <source>
        <dbReference type="Pfam" id="PF01138"/>
    </source>
</evidence>
<dbReference type="SUPFAM" id="SSF54211">
    <property type="entry name" value="Ribosomal protein S5 domain 2-like"/>
    <property type="match status" value="1"/>
</dbReference>
<evidence type="ECO:0000256" key="9">
    <source>
        <dbReference type="ARBA" id="ARBA00030617"/>
    </source>
</evidence>
<evidence type="ECO:0000256" key="5">
    <source>
        <dbReference type="ARBA" id="ARBA00022552"/>
    </source>
</evidence>
<keyword evidence="12" id="KW-1185">Reference proteome</keyword>
<dbReference type="VEuPathDB" id="FungiDB:MSYG_2444"/>
<dbReference type="InterPro" id="IPR001247">
    <property type="entry name" value="ExoRNase_PH_dom1"/>
</dbReference>
<dbReference type="PANTHER" id="PTHR11097:SF9">
    <property type="entry name" value="EXOSOME COMPLEX COMPONENT RRP43"/>
    <property type="match status" value="1"/>
</dbReference>
<organism evidence="11 12">
    <name type="scientific">Malassezia sympodialis (strain ATCC 42132)</name>
    <name type="common">Atopic eczema-associated yeast</name>
    <dbReference type="NCBI Taxonomy" id="1230383"/>
    <lineage>
        <taxon>Eukaryota</taxon>
        <taxon>Fungi</taxon>
        <taxon>Dikarya</taxon>
        <taxon>Basidiomycota</taxon>
        <taxon>Ustilaginomycotina</taxon>
        <taxon>Malasseziomycetes</taxon>
        <taxon>Malasseziales</taxon>
        <taxon>Malasseziaceae</taxon>
        <taxon>Malassezia</taxon>
    </lineage>
</organism>
<protein>
    <recommendedName>
        <fullName evidence="9">Ribosomal RNA-processing protein 43</fullName>
    </recommendedName>
</protein>
<dbReference type="GO" id="GO:0000177">
    <property type="term" value="C:cytoplasmic exosome (RNase complex)"/>
    <property type="evidence" value="ECO:0007669"/>
    <property type="project" value="TreeGrafter"/>
</dbReference>
<dbReference type="GO" id="GO:0016075">
    <property type="term" value="P:rRNA catabolic process"/>
    <property type="evidence" value="ECO:0007669"/>
    <property type="project" value="TreeGrafter"/>
</dbReference>
<dbReference type="GO" id="GO:0034476">
    <property type="term" value="P:U5 snRNA 3'-end processing"/>
    <property type="evidence" value="ECO:0007669"/>
    <property type="project" value="TreeGrafter"/>
</dbReference>
<dbReference type="GO" id="GO:0071035">
    <property type="term" value="P:nuclear polyadenylation-dependent rRNA catabolic process"/>
    <property type="evidence" value="ECO:0007669"/>
    <property type="project" value="TreeGrafter"/>
</dbReference>
<keyword evidence="7" id="KW-0694">RNA-binding</keyword>
<dbReference type="GO" id="GO:0000467">
    <property type="term" value="P:exonucleolytic trimming to generate mature 3'-end of 5.8S rRNA from tricistronic rRNA transcript (SSU-rRNA, 5.8S rRNA, LSU-rRNA)"/>
    <property type="evidence" value="ECO:0007669"/>
    <property type="project" value="TreeGrafter"/>
</dbReference>
<dbReference type="GO" id="GO:0000176">
    <property type="term" value="C:nuclear exosome (RNase complex)"/>
    <property type="evidence" value="ECO:0007669"/>
    <property type="project" value="TreeGrafter"/>
</dbReference>
<dbReference type="InterPro" id="IPR050590">
    <property type="entry name" value="Exosome_comp_Rrp42_subfam"/>
</dbReference>
<evidence type="ECO:0000256" key="4">
    <source>
        <dbReference type="ARBA" id="ARBA00022490"/>
    </source>
</evidence>
<keyword evidence="5" id="KW-0698">rRNA processing</keyword>
<dbReference type="GO" id="GO:0035925">
    <property type="term" value="F:mRNA 3'-UTR AU-rich region binding"/>
    <property type="evidence" value="ECO:0007669"/>
    <property type="project" value="TreeGrafter"/>
</dbReference>
<sequence length="294" mass="31749">MTEVASGADAAPMTTFKKLYPAEYLQRHLEQRVREDGRAFTDGRPASVAVGTLSHARGSALVRWGQSTMVVAGVHAQLCKPAYERPNEGFLVPTVDLSPLCSPQYKAGPPSEDAQVMAHQLQMFLNASNILPRSSLCIEEGVAVWSIFVDVVCLSADGSVLDAAALAAVAALHQCRLPVPRSVPSVDQAVFDAHDTQPLALHGMPILATFGVHDSTYLLADMTAFEESLAMGRLHLGLVDGADSEEAFWIKVLGHCAVREPRELAFPELVQFCLEHAQRRAAQLRALLRDACVA</sequence>
<dbReference type="GO" id="GO:0034475">
    <property type="term" value="P:U4 snRNA 3'-end processing"/>
    <property type="evidence" value="ECO:0007669"/>
    <property type="project" value="TreeGrafter"/>
</dbReference>
<feature type="domain" description="Exoribonuclease phosphorolytic" evidence="10">
    <location>
        <begin position="43"/>
        <end position="178"/>
    </location>
</feature>
<dbReference type="GO" id="GO:0005730">
    <property type="term" value="C:nucleolus"/>
    <property type="evidence" value="ECO:0007669"/>
    <property type="project" value="UniProtKB-SubCell"/>
</dbReference>
<evidence type="ECO:0000256" key="2">
    <source>
        <dbReference type="ARBA" id="ARBA00004604"/>
    </source>
</evidence>
<dbReference type="Pfam" id="PF01138">
    <property type="entry name" value="RNase_PH"/>
    <property type="match status" value="1"/>
</dbReference>
<evidence type="ECO:0000256" key="7">
    <source>
        <dbReference type="ARBA" id="ARBA00022884"/>
    </source>
</evidence>
<dbReference type="GO" id="GO:0071028">
    <property type="term" value="P:nuclear mRNA surveillance"/>
    <property type="evidence" value="ECO:0007669"/>
    <property type="project" value="TreeGrafter"/>
</dbReference>
<dbReference type="InterPro" id="IPR027408">
    <property type="entry name" value="PNPase/RNase_PH_dom_sf"/>
</dbReference>
<comment type="subcellular location">
    <subcellularLocation>
        <location evidence="1">Cytoplasm</location>
    </subcellularLocation>
    <subcellularLocation>
        <location evidence="2">Nucleus</location>
        <location evidence="2">Nucleolus</location>
    </subcellularLocation>
</comment>
<keyword evidence="4" id="KW-0963">Cytoplasm</keyword>
<evidence type="ECO:0000313" key="12">
    <source>
        <dbReference type="Proteomes" id="UP000186303"/>
    </source>
</evidence>
<dbReference type="GO" id="GO:0034473">
    <property type="term" value="P:U1 snRNA 3'-end processing"/>
    <property type="evidence" value="ECO:0007669"/>
    <property type="project" value="TreeGrafter"/>
</dbReference>
<dbReference type="InterPro" id="IPR036345">
    <property type="entry name" value="ExoRNase_PH_dom2_sf"/>
</dbReference>
<dbReference type="Gene3D" id="3.30.230.70">
    <property type="entry name" value="GHMP Kinase, N-terminal domain"/>
    <property type="match status" value="1"/>
</dbReference>
<dbReference type="STRING" id="1230383.A0A1M8A6K9"/>
<proteinExistence type="inferred from homology"/>
<dbReference type="OrthoDB" id="45882at2759"/>
<evidence type="ECO:0000313" key="11">
    <source>
        <dbReference type="EMBL" id="SHO78102.1"/>
    </source>
</evidence>